<protein>
    <submittedName>
        <fullName evidence="2">Uncharacterized protein</fullName>
    </submittedName>
</protein>
<dbReference type="AlphaFoldDB" id="A0A8K0MKP8"/>
<proteinExistence type="predicted"/>
<dbReference type="EMBL" id="VOIH02000004">
    <property type="protein sequence ID" value="KAF3449644.1"/>
    <property type="molecule type" value="Genomic_DNA"/>
</dbReference>
<feature type="region of interest" description="Disordered" evidence="1">
    <location>
        <begin position="102"/>
        <end position="137"/>
    </location>
</feature>
<organism evidence="2 3">
    <name type="scientific">Rhamnella rubrinervis</name>
    <dbReference type="NCBI Taxonomy" id="2594499"/>
    <lineage>
        <taxon>Eukaryota</taxon>
        <taxon>Viridiplantae</taxon>
        <taxon>Streptophyta</taxon>
        <taxon>Embryophyta</taxon>
        <taxon>Tracheophyta</taxon>
        <taxon>Spermatophyta</taxon>
        <taxon>Magnoliopsida</taxon>
        <taxon>eudicotyledons</taxon>
        <taxon>Gunneridae</taxon>
        <taxon>Pentapetalae</taxon>
        <taxon>rosids</taxon>
        <taxon>fabids</taxon>
        <taxon>Rosales</taxon>
        <taxon>Rhamnaceae</taxon>
        <taxon>rhamnoid group</taxon>
        <taxon>Rhamneae</taxon>
        <taxon>Rhamnella</taxon>
    </lineage>
</organism>
<reference evidence="2" key="1">
    <citation type="submission" date="2020-03" db="EMBL/GenBank/DDBJ databases">
        <title>A high-quality chromosome-level genome assembly of a woody plant with both climbing and erect habits, Rhamnella rubrinervis.</title>
        <authorList>
            <person name="Lu Z."/>
            <person name="Yang Y."/>
            <person name="Zhu X."/>
            <person name="Sun Y."/>
        </authorList>
    </citation>
    <scope>NUCLEOTIDE SEQUENCE</scope>
    <source>
        <strain evidence="2">BYM</strain>
        <tissue evidence="2">Leaf</tissue>
    </source>
</reference>
<name>A0A8K0MKP8_9ROSA</name>
<dbReference type="Proteomes" id="UP000796880">
    <property type="component" value="Unassembled WGS sequence"/>
</dbReference>
<evidence type="ECO:0000313" key="3">
    <source>
        <dbReference type="Proteomes" id="UP000796880"/>
    </source>
</evidence>
<comment type="caution">
    <text evidence="2">The sequence shown here is derived from an EMBL/GenBank/DDBJ whole genome shotgun (WGS) entry which is preliminary data.</text>
</comment>
<evidence type="ECO:0000256" key="1">
    <source>
        <dbReference type="SAM" id="MobiDB-lite"/>
    </source>
</evidence>
<gene>
    <name evidence="2" type="ORF">FNV43_RR10375</name>
</gene>
<keyword evidence="3" id="KW-1185">Reference proteome</keyword>
<sequence>MESICKSPLHPSSPSVLAKEFLEKTLGQNPDTKALKKLHSIVFVDRRLSGLHMNLYIGNGLVAMNGKCRRLEDGRQVFDEMPIRDEVHQNFQAFDENKIGLLPSKTTKLPSDQRSEPRGGFLDEDQVDFEPPNDGLRSSPYDQSLGWIGRSSCLLLSHWSASFRAETTKDVMHSTTESTTRSRVMRTHSEAKILPHWIPSLPNLSRLALMWSGLHVDPFESLQPLPNLVQIELIKAYDEEALSSNAGGIETLANLKVLEFVDMSDELLTRLRHRRHNDLLHVSTFEVLEILVAKMEHIHLFHVTLSFIQIK</sequence>
<accession>A0A8K0MKP8</accession>
<evidence type="ECO:0000313" key="2">
    <source>
        <dbReference type="EMBL" id="KAF3449644.1"/>
    </source>
</evidence>